<keyword evidence="4" id="KW-1185">Reference proteome</keyword>
<evidence type="ECO:0000313" key="3">
    <source>
        <dbReference type="EMBL" id="ALO48785.1"/>
    </source>
</evidence>
<evidence type="ECO:0000313" key="4">
    <source>
        <dbReference type="Proteomes" id="UP000056252"/>
    </source>
</evidence>
<sequence>MNKTKLIWAAVLLFTASCANEDVSKETESGSQNNQVLTTFTSGDEPATRTSMDHEMGSKGKFFWTTGDKIWIDNGTTPLPASTSSSITGKTDYAKFYVSGTFPNNSYPVYYTGSNGTSGKEVTIAANQTQSSPNNTDHFATSGDCGTATATGNGSEFAFKLKHQAAYLCLLPRSSSAYIHRSKLTKIEIVSEDDIAGTYTIATNGSLTLASGGSKTITLTTGSGWDVDNTVTDQSKNAAYVVVAPGIHAMRIRYWFANTVDGGHYNYYTGLVETTTGTVTKYLTINCEAGKIHDITSNLEIKDYSNYHDKYYMWDAKQNYWWQHEWNAANPSDPNIWQPITETPAGGNPNYPKSTAADPDRYYNEFYPGSGMQIDATNSCTICPNVNEMLWYAQRGNPNWDNELWTLMGHLYSGGTWFKKKAIIAAENSTTTTAMANAAPDGTDYRSTDIVHFGRQSKILPRISELSNYFYRPALGEYLSGKFINAGQSGEYWSSNGSPSVVGRYYAYFMSFTERDMSVFAANCQRNYGFQVQAFE</sequence>
<feature type="chain" id="PRO_5006601854" description="Fibrobacter succinogenes major paralogous domain-containing protein" evidence="2">
    <location>
        <begin position="22"/>
        <end position="536"/>
    </location>
</feature>
<proteinExistence type="predicted"/>
<keyword evidence="2" id="KW-0732">Signal</keyword>
<dbReference type="OrthoDB" id="1081166at2"/>
<accession>A0A0S2KKF3</accession>
<dbReference type="STRING" id="76123.AS203_06600"/>
<dbReference type="KEGG" id="peo:AS203_06600"/>
<organism evidence="3 4">
    <name type="scientific">Hoylesella enoeca</name>
    <dbReference type="NCBI Taxonomy" id="76123"/>
    <lineage>
        <taxon>Bacteria</taxon>
        <taxon>Pseudomonadati</taxon>
        <taxon>Bacteroidota</taxon>
        <taxon>Bacteroidia</taxon>
        <taxon>Bacteroidales</taxon>
        <taxon>Prevotellaceae</taxon>
        <taxon>Hoylesella</taxon>
    </lineage>
</organism>
<dbReference type="PROSITE" id="PS51257">
    <property type="entry name" value="PROKAR_LIPOPROTEIN"/>
    <property type="match status" value="1"/>
</dbReference>
<feature type="region of interest" description="Disordered" evidence="1">
    <location>
        <begin position="25"/>
        <end position="55"/>
    </location>
</feature>
<feature type="signal peptide" evidence="2">
    <location>
        <begin position="1"/>
        <end position="21"/>
    </location>
</feature>
<name>A0A0S2KKF3_9BACT</name>
<protein>
    <recommendedName>
        <fullName evidence="5">Fibrobacter succinogenes major paralogous domain-containing protein</fullName>
    </recommendedName>
</protein>
<dbReference type="EMBL" id="CP013195">
    <property type="protein sequence ID" value="ALO48785.1"/>
    <property type="molecule type" value="Genomic_DNA"/>
</dbReference>
<reference evidence="4" key="1">
    <citation type="submission" date="2015-11" db="EMBL/GenBank/DDBJ databases">
        <authorList>
            <person name="Holder M.E."/>
            <person name="Ajami N.J."/>
            <person name="Petrosino J.F."/>
        </authorList>
    </citation>
    <scope>NUCLEOTIDE SEQUENCE [LARGE SCALE GENOMIC DNA]</scope>
    <source>
        <strain evidence="4">F0113</strain>
    </source>
</reference>
<evidence type="ECO:0000256" key="1">
    <source>
        <dbReference type="SAM" id="MobiDB-lite"/>
    </source>
</evidence>
<dbReference type="AlphaFoldDB" id="A0A0S2KKF3"/>
<evidence type="ECO:0008006" key="5">
    <source>
        <dbReference type="Google" id="ProtNLM"/>
    </source>
</evidence>
<dbReference type="RefSeq" id="WP_025066142.1">
    <property type="nucleotide sequence ID" value="NZ_CP013195.1"/>
</dbReference>
<dbReference type="Proteomes" id="UP000056252">
    <property type="component" value="Chromosome"/>
</dbReference>
<evidence type="ECO:0000256" key="2">
    <source>
        <dbReference type="SAM" id="SignalP"/>
    </source>
</evidence>
<gene>
    <name evidence="3" type="ORF">AS203_06600</name>
</gene>
<feature type="compositionally biased region" description="Polar residues" evidence="1">
    <location>
        <begin position="29"/>
        <end position="42"/>
    </location>
</feature>